<proteinExistence type="evidence at transcript level"/>
<feature type="region of interest" description="Disordered" evidence="3">
    <location>
        <begin position="771"/>
        <end position="820"/>
    </location>
</feature>
<evidence type="ECO:0000256" key="2">
    <source>
        <dbReference type="SAM" id="Coils"/>
    </source>
</evidence>
<feature type="compositionally biased region" description="Basic and acidic residues" evidence="3">
    <location>
        <begin position="799"/>
        <end position="811"/>
    </location>
</feature>
<protein>
    <submittedName>
        <fullName evidence="4">Protein FAM113A</fullName>
    </submittedName>
</protein>
<accession>T2M548</accession>
<dbReference type="KEGG" id="hmg:100211039"/>
<feature type="coiled-coil region" evidence="2">
    <location>
        <begin position="442"/>
        <end position="472"/>
    </location>
</feature>
<sequence>MTALYLHEDVKELLSGKTLVVLGDSVERSVYKDLVCLLQENRYLSEQELRKKGEESFIGDELVYGGCKGEQKNSVDYRECRYFKNDDACCRYYFITICYGPYIEEVLQELSQEPTDIIVMNSCLWDVHRHGKAGVEKYEENLEKLVSALQRLIPDCLFIWVTTPPVHIKSKGGFLMQPGTDLVKINEVRYCNEIAREVFREANEIDSRFRIVDLDYVFRHFEHHRASDGVHWNARAHRRMSNMILEEVSKAFSKEVPRVLGGWDVQPYSIPYESWESRLAKNWGSAPFEYDISHPSNWDFMSGLDFPPGTHMNPPEGFPPFHNPHSVPPFGTPPFIDDPSGLLRNLPFYDLDDLGHARQQVEYQSESRKRKRQEDSETDVVPEKQYRFGFTNSHIPVKGKINQNGEQSPKFSIIEVDGKMKKLVQIDDDTVIHVMFTDKEKEEYLKDQAKKLEQERIAKEKKEQEVAWLKEQDQKEIDSVSGIDNDCFQNQTKKIKMDFNEEVSAKISALANFFLERYFKNSVKTNIFNIVPPLTVLAAQVLLKLHFCKSNHSITGHTLQNHNQRELNCNGSQNYVTSASNYSSTPQQRDIPKTKVDTKALLAMPSPFAKSRVNSNSTERKNIELSNEPACKYSFNEPKVIKESEILVKNEELKETEVLTRNESLKESYVLPETETYLNVKTEDFVPENENNSVESSVTNFVESLSPKKEVENLPECPASNVLSTPNKVDTFITASDSSEICSKLSETTSLTVSNVVSSTLDSEVDCSEIDISRPKKKKDRNPNETKEERRLRKKLRRERREERKRLKESNELSQSQIPPVVQTEAMWDLSLSENLISRQRSSTWGPNYMSLFSQSTSLPYSQTVNNQAIYYQQTIQHSSHQHVTCYHRST</sequence>
<dbReference type="EMBL" id="HAAD01001196">
    <property type="protein sequence ID" value="CDG67428.1"/>
    <property type="molecule type" value="mRNA"/>
</dbReference>
<comment type="similarity">
    <text evidence="1">Belongs to the PC-esterase family.</text>
</comment>
<dbReference type="Gene3D" id="3.40.50.1110">
    <property type="entry name" value="SGNH hydrolase"/>
    <property type="match status" value="1"/>
</dbReference>
<dbReference type="PANTHER" id="PTHR14469">
    <property type="entry name" value="SARCOMA ANTIGEN NY-SAR-23"/>
    <property type="match status" value="1"/>
</dbReference>
<dbReference type="SUPFAM" id="SSF52266">
    <property type="entry name" value="SGNH hydrolase"/>
    <property type="match status" value="1"/>
</dbReference>
<evidence type="ECO:0000256" key="3">
    <source>
        <dbReference type="SAM" id="MobiDB-lite"/>
    </source>
</evidence>
<dbReference type="OrthoDB" id="9975373at2759"/>
<feature type="compositionally biased region" description="Basic and acidic residues" evidence="3">
    <location>
        <begin position="781"/>
        <end position="791"/>
    </location>
</feature>
<keyword evidence="2" id="KW-0175">Coiled coil</keyword>
<dbReference type="InterPro" id="IPR036514">
    <property type="entry name" value="SGNH_hydro_sf"/>
</dbReference>
<dbReference type="AlphaFoldDB" id="T2M548"/>
<dbReference type="PANTHER" id="PTHR14469:SF0">
    <property type="entry name" value="FAMILY WITH SEQUENCE SIMILARITY 113"/>
    <property type="match status" value="1"/>
</dbReference>
<evidence type="ECO:0000313" key="4">
    <source>
        <dbReference type="EMBL" id="CDG67428.1"/>
    </source>
</evidence>
<reference evidence="4" key="1">
    <citation type="journal article" date="2013" name="Genome Biol. Evol.">
        <title>Punctuated emergences of genetic and phenotypic innovations in eumetazoan, bilaterian, euteleostome, and hominidae ancestors.</title>
        <authorList>
            <person name="Wenger Y."/>
            <person name="Galliot B."/>
        </authorList>
    </citation>
    <scope>NUCLEOTIDE SEQUENCE</scope>
    <source>
        <tissue evidence="4">Whole animals</tissue>
    </source>
</reference>
<evidence type="ECO:0000256" key="1">
    <source>
        <dbReference type="ARBA" id="ARBA00037957"/>
    </source>
</evidence>
<gene>
    <name evidence="4" type="primary">FAM113A</name>
</gene>
<name>T2M548_HYDVU</name>
<organism evidence="4">
    <name type="scientific">Hydra vulgaris</name>
    <name type="common">Hydra</name>
    <name type="synonym">Hydra attenuata</name>
    <dbReference type="NCBI Taxonomy" id="6087"/>
    <lineage>
        <taxon>Eukaryota</taxon>
        <taxon>Metazoa</taxon>
        <taxon>Cnidaria</taxon>
        <taxon>Hydrozoa</taxon>
        <taxon>Hydroidolina</taxon>
        <taxon>Anthoathecata</taxon>
        <taxon>Aplanulata</taxon>
        <taxon>Hydridae</taxon>
        <taxon>Hydra</taxon>
    </lineage>
</organism>